<reference evidence="1 2" key="1">
    <citation type="submission" date="2016-11" db="EMBL/GenBank/DDBJ databases">
        <authorList>
            <person name="Jaros S."/>
            <person name="Januszkiewicz K."/>
            <person name="Wedrychowicz H."/>
        </authorList>
    </citation>
    <scope>NUCLEOTIDE SEQUENCE [LARGE SCALE GENOMIC DNA]</scope>
    <source>
        <strain evidence="1 2">DSM 14916</strain>
    </source>
</reference>
<evidence type="ECO:0000313" key="2">
    <source>
        <dbReference type="Proteomes" id="UP000184387"/>
    </source>
</evidence>
<dbReference type="Proteomes" id="UP000184387">
    <property type="component" value="Unassembled WGS sequence"/>
</dbReference>
<proteinExistence type="predicted"/>
<keyword evidence="2" id="KW-1185">Reference proteome</keyword>
<accession>A0A1M6CAK1</accession>
<evidence type="ECO:0000313" key="1">
    <source>
        <dbReference type="EMBL" id="SHI58060.1"/>
    </source>
</evidence>
<dbReference type="RefSeq" id="WP_073131367.1">
    <property type="nucleotide sequence ID" value="NZ_FQZF01000003.1"/>
</dbReference>
<sequence length="81" mass="9255">MGDETLRKNMAAAIRIVLEEGLRKTDDPITYLRSAAEEIRELVDLFERSGWSGRMDGAAIRAMLVDEVEAATREMIRRLHH</sequence>
<dbReference type="EMBL" id="FQZF01000003">
    <property type="protein sequence ID" value="SHI58060.1"/>
    <property type="molecule type" value="Genomic_DNA"/>
</dbReference>
<name>A0A1M6CAK1_9PROT</name>
<dbReference type="AlphaFoldDB" id="A0A1M6CAK1"/>
<protein>
    <submittedName>
        <fullName evidence="1">Uncharacterized protein</fullName>
    </submittedName>
</protein>
<dbReference type="OrthoDB" id="7275062at2"/>
<gene>
    <name evidence="1" type="ORF">SAMN02745194_00644</name>
</gene>
<organism evidence="1 2">
    <name type="scientific">Muricoccus roseus</name>
    <dbReference type="NCBI Taxonomy" id="198092"/>
    <lineage>
        <taxon>Bacteria</taxon>
        <taxon>Pseudomonadati</taxon>
        <taxon>Pseudomonadota</taxon>
        <taxon>Alphaproteobacteria</taxon>
        <taxon>Acetobacterales</taxon>
        <taxon>Roseomonadaceae</taxon>
        <taxon>Muricoccus</taxon>
    </lineage>
</organism>